<sequence length="226" mass="24392">VQGSGLPTLKRPAQPVKGIQVSVAQRERAALVETMRSVGPDAPTLCEGWTTRDLAAHLVIREYRPDAAPGILIPFFAGHTEKVQNDVAGRTEWDTLLDKVASGPPAYSPLKLLDPVANVGEMFIHHEDVRRAQPNWAPRVLEPALVKRLRRTLPLMARMTLAKVPARVALRTPEGKTVLIAGSGPAVTVTGAPEELLLFSVGREARVEFDGDASVAQTVRDAPKGL</sequence>
<dbReference type="SUPFAM" id="SSF109854">
    <property type="entry name" value="DinB/YfiT-like putative metalloenzymes"/>
    <property type="match status" value="1"/>
</dbReference>
<evidence type="ECO:0000313" key="1">
    <source>
        <dbReference type="EMBL" id="SOX54889.1"/>
    </source>
</evidence>
<dbReference type="InterPro" id="IPR017517">
    <property type="entry name" value="Maleyloyr_isom"/>
</dbReference>
<reference evidence="1" key="1">
    <citation type="submission" date="2018-01" db="EMBL/GenBank/DDBJ databases">
        <authorList>
            <consortium name="Urmite Genomes"/>
        </authorList>
    </citation>
    <scope>NUCLEOTIDE SEQUENCE [LARGE SCALE GENOMIC DNA]</scope>
    <source>
        <strain evidence="1">AFP003</strain>
    </source>
</reference>
<proteinExistence type="predicted"/>
<organism evidence="1 2">
    <name type="scientific">Mycobacterium ahvazicum</name>
    <dbReference type="NCBI Taxonomy" id="1964395"/>
    <lineage>
        <taxon>Bacteria</taxon>
        <taxon>Bacillati</taxon>
        <taxon>Actinomycetota</taxon>
        <taxon>Actinomycetes</taxon>
        <taxon>Mycobacteriales</taxon>
        <taxon>Mycobacteriaceae</taxon>
        <taxon>Mycobacterium</taxon>
        <taxon>Mycobacterium simiae complex</taxon>
    </lineage>
</organism>
<dbReference type="NCBIfam" id="TIGR03083">
    <property type="entry name" value="maleylpyruvate isomerase family mycothiol-dependent enzyme"/>
    <property type="match status" value="1"/>
</dbReference>
<dbReference type="InterPro" id="IPR034660">
    <property type="entry name" value="DinB/YfiT-like"/>
</dbReference>
<dbReference type="Gene3D" id="1.20.120.450">
    <property type="entry name" value="dinb family like domain"/>
    <property type="match status" value="1"/>
</dbReference>
<dbReference type="InterPro" id="IPR017519">
    <property type="entry name" value="CHP03085"/>
</dbReference>
<evidence type="ECO:0000313" key="2">
    <source>
        <dbReference type="Proteomes" id="UP000236318"/>
    </source>
</evidence>
<protein>
    <submittedName>
        <fullName evidence="1">TIGR03085 family protein</fullName>
    </submittedName>
</protein>
<feature type="non-terminal residue" evidence="1">
    <location>
        <position position="1"/>
    </location>
</feature>
<dbReference type="NCBIfam" id="TIGR03085">
    <property type="entry name" value="TIGR03085 family metal-binding protein"/>
    <property type="match status" value="1"/>
</dbReference>
<gene>
    <name evidence="1" type="ORF">MAAFP003_3568</name>
</gene>
<comment type="caution">
    <text evidence="1">The sequence shown here is derived from an EMBL/GenBank/DDBJ whole genome shotgun (WGS) entry which is preliminary data.</text>
</comment>
<keyword evidence="2" id="KW-1185">Reference proteome</keyword>
<dbReference type="AlphaFoldDB" id="A0A2K4YDL7"/>
<name>A0A2K4YDL7_9MYCO</name>
<dbReference type="EMBL" id="FXEG02000003">
    <property type="protein sequence ID" value="SOX54889.1"/>
    <property type="molecule type" value="Genomic_DNA"/>
</dbReference>
<accession>A0A2K4YDL7</accession>
<dbReference type="Proteomes" id="UP000236318">
    <property type="component" value="Unassembled WGS sequence"/>
</dbReference>